<name>A0ABV9W8J4_9ACTN</name>
<keyword evidence="5" id="KW-0808">Transferase</keyword>
<evidence type="ECO:0000256" key="4">
    <source>
        <dbReference type="ARBA" id="ARBA00022553"/>
    </source>
</evidence>
<dbReference type="Gene3D" id="1.20.120.620">
    <property type="entry name" value="Backbone structure of the membrane domain of e. Coli histidine kinase receptor kdpd"/>
    <property type="match status" value="1"/>
</dbReference>
<evidence type="ECO:0000313" key="16">
    <source>
        <dbReference type="Proteomes" id="UP001595912"/>
    </source>
</evidence>
<dbReference type="InterPro" id="IPR003018">
    <property type="entry name" value="GAF"/>
</dbReference>
<feature type="transmembrane region" description="Helical" evidence="13">
    <location>
        <begin position="163"/>
        <end position="184"/>
    </location>
</feature>
<evidence type="ECO:0000256" key="13">
    <source>
        <dbReference type="SAM" id="Phobius"/>
    </source>
</evidence>
<keyword evidence="6 13" id="KW-0812">Transmembrane</keyword>
<reference evidence="16" key="1">
    <citation type="journal article" date="2019" name="Int. J. Syst. Evol. Microbiol.">
        <title>The Global Catalogue of Microorganisms (GCM) 10K type strain sequencing project: providing services to taxonomists for standard genome sequencing and annotation.</title>
        <authorList>
            <consortium name="The Broad Institute Genomics Platform"/>
            <consortium name="The Broad Institute Genome Sequencing Center for Infectious Disease"/>
            <person name="Wu L."/>
            <person name="Ma J."/>
        </authorList>
    </citation>
    <scope>NUCLEOTIDE SEQUENCE [LARGE SCALE GENOMIC DNA]</scope>
    <source>
        <strain evidence="16">CGMCC 4.7152</strain>
    </source>
</reference>
<dbReference type="Gene3D" id="3.30.450.40">
    <property type="match status" value="1"/>
</dbReference>
<dbReference type="InterPro" id="IPR025201">
    <property type="entry name" value="KdpD_TM"/>
</dbReference>
<feature type="domain" description="Histidine kinase" evidence="14">
    <location>
        <begin position="595"/>
        <end position="678"/>
    </location>
</feature>
<dbReference type="Proteomes" id="UP001595912">
    <property type="component" value="Unassembled WGS sequence"/>
</dbReference>
<evidence type="ECO:0000256" key="7">
    <source>
        <dbReference type="ARBA" id="ARBA00022741"/>
    </source>
</evidence>
<protein>
    <recommendedName>
        <fullName evidence="3">histidine kinase</fullName>
        <ecNumber evidence="3">2.7.13.3</ecNumber>
    </recommendedName>
</protein>
<organism evidence="15 16">
    <name type="scientific">Dactylosporangium cerinum</name>
    <dbReference type="NCBI Taxonomy" id="1434730"/>
    <lineage>
        <taxon>Bacteria</taxon>
        <taxon>Bacillati</taxon>
        <taxon>Actinomycetota</taxon>
        <taxon>Actinomycetes</taxon>
        <taxon>Micromonosporales</taxon>
        <taxon>Micromonosporaceae</taxon>
        <taxon>Dactylosporangium</taxon>
    </lineage>
</organism>
<dbReference type="EMBL" id="JBHSIU010000054">
    <property type="protein sequence ID" value="MFC5003618.1"/>
    <property type="molecule type" value="Genomic_DNA"/>
</dbReference>
<dbReference type="Pfam" id="PF01590">
    <property type="entry name" value="GAF"/>
    <property type="match status" value="1"/>
</dbReference>
<dbReference type="Gene3D" id="1.20.5.1930">
    <property type="match status" value="1"/>
</dbReference>
<proteinExistence type="predicted"/>
<evidence type="ECO:0000256" key="1">
    <source>
        <dbReference type="ARBA" id="ARBA00000085"/>
    </source>
</evidence>
<dbReference type="PROSITE" id="PS50109">
    <property type="entry name" value="HIS_KIN"/>
    <property type="match status" value="1"/>
</dbReference>
<evidence type="ECO:0000256" key="9">
    <source>
        <dbReference type="ARBA" id="ARBA00022840"/>
    </source>
</evidence>
<dbReference type="InterPro" id="IPR038318">
    <property type="entry name" value="KdpD_sf"/>
</dbReference>
<evidence type="ECO:0000256" key="12">
    <source>
        <dbReference type="ARBA" id="ARBA00023136"/>
    </source>
</evidence>
<evidence type="ECO:0000256" key="5">
    <source>
        <dbReference type="ARBA" id="ARBA00022679"/>
    </source>
</evidence>
<keyword evidence="9" id="KW-0067">ATP-binding</keyword>
<evidence type="ECO:0000256" key="6">
    <source>
        <dbReference type="ARBA" id="ARBA00022692"/>
    </source>
</evidence>
<dbReference type="Gene3D" id="3.30.565.10">
    <property type="entry name" value="Histidine kinase-like ATPase, C-terminal domain"/>
    <property type="match status" value="1"/>
</dbReference>
<evidence type="ECO:0000256" key="10">
    <source>
        <dbReference type="ARBA" id="ARBA00022989"/>
    </source>
</evidence>
<comment type="catalytic activity">
    <reaction evidence="1">
        <text>ATP + protein L-histidine = ADP + protein N-phospho-L-histidine.</text>
        <dbReference type="EC" id="2.7.13.3"/>
    </reaction>
</comment>
<dbReference type="SUPFAM" id="SSF55781">
    <property type="entry name" value="GAF domain-like"/>
    <property type="match status" value="1"/>
</dbReference>
<feature type="transmembrane region" description="Helical" evidence="13">
    <location>
        <begin position="120"/>
        <end position="151"/>
    </location>
</feature>
<dbReference type="Pfam" id="PF02518">
    <property type="entry name" value="HATPase_c"/>
    <property type="match status" value="1"/>
</dbReference>
<dbReference type="EC" id="2.7.13.3" evidence="3"/>
<keyword evidence="12 13" id="KW-0472">Membrane</keyword>
<dbReference type="InterPro" id="IPR011712">
    <property type="entry name" value="Sig_transdc_His_kin_sub3_dim/P"/>
</dbReference>
<keyword evidence="8" id="KW-0418">Kinase</keyword>
<dbReference type="InterPro" id="IPR029016">
    <property type="entry name" value="GAF-like_dom_sf"/>
</dbReference>
<dbReference type="CDD" id="cd16917">
    <property type="entry name" value="HATPase_UhpB-NarQ-NarX-like"/>
    <property type="match status" value="1"/>
</dbReference>
<dbReference type="PANTHER" id="PTHR24421:SF10">
    <property type="entry name" value="NITRATE_NITRITE SENSOR PROTEIN NARQ"/>
    <property type="match status" value="1"/>
</dbReference>
<feature type="transmembrane region" description="Helical" evidence="13">
    <location>
        <begin position="87"/>
        <end position="108"/>
    </location>
</feature>
<evidence type="ECO:0000256" key="8">
    <source>
        <dbReference type="ARBA" id="ARBA00022777"/>
    </source>
</evidence>
<accession>A0ABV9W8J4</accession>
<keyword evidence="16" id="KW-1185">Reference proteome</keyword>
<dbReference type="SMART" id="SM00065">
    <property type="entry name" value="GAF"/>
    <property type="match status" value="1"/>
</dbReference>
<dbReference type="RefSeq" id="WP_380122759.1">
    <property type="nucleotide sequence ID" value="NZ_JBHSIU010000054.1"/>
</dbReference>
<keyword evidence="7" id="KW-0547">Nucleotide-binding</keyword>
<dbReference type="Pfam" id="PF07730">
    <property type="entry name" value="HisKA_3"/>
    <property type="match status" value="1"/>
</dbReference>
<dbReference type="PANTHER" id="PTHR24421">
    <property type="entry name" value="NITRATE/NITRITE SENSOR PROTEIN NARX-RELATED"/>
    <property type="match status" value="1"/>
</dbReference>
<dbReference type="SUPFAM" id="SSF55874">
    <property type="entry name" value="ATPase domain of HSP90 chaperone/DNA topoisomerase II/histidine kinase"/>
    <property type="match status" value="1"/>
</dbReference>
<evidence type="ECO:0000256" key="11">
    <source>
        <dbReference type="ARBA" id="ARBA00023012"/>
    </source>
</evidence>
<gene>
    <name evidence="15" type="ORF">ACFPIJ_38070</name>
</gene>
<keyword evidence="4" id="KW-0597">Phosphoprotein</keyword>
<dbReference type="InterPro" id="IPR036890">
    <property type="entry name" value="HATPase_C_sf"/>
</dbReference>
<dbReference type="Pfam" id="PF13493">
    <property type="entry name" value="DUF4118"/>
    <property type="match status" value="1"/>
</dbReference>
<sequence>MKRVEIRHTSDVFINQKHHSVHSRALVRASPGKVVVTTSDVSVALADRRRSSNLLLDHHADLRSGSRISSVHVGSLARLVRPTPPPIWLGIAVVAALMVVESLVLYPLQGVMTPFYPGMIYIVGVLVASMVWGMWLGMATAVASTAAFVFFHVQPINKIVAADIRQVVGLAVLLFVAVAMSAVADLSRLRTVEAEDADLSAEMARLLLHADDLPAVLPAVAQCVARSLKLPDAVIDLAVVPGDDRHSAFPLCAGAAQLGTLLVPVDVPERTTRRLRERVVPSLASLLHAGRDRAAVLDSLEASRARLGSLAAEQAALGRVANLVAHNGRPAEVFDAITTELHGLLGEQYSTWLCRFENDATASTISTSLSGLSPDQVRLSFEGDNVPALVWDTGRVARMDSFEDATGPIGALARELGVRSVVGAPIVVEGRLWGAAAVGSTRPEPLPPDTEARVTAFVGLAATAIANADTQAELIASRARLVVAADQARQRIERDLHDGALQHLFSVAMQFGAVQASLPPELEQTRAELSRALRDLNGAVDDLREISRGIHPTLLAAGGLPPAIKALARRSPVPVEVDLRNCPRMPPVVEVAAYHVVSEALTNAARHAHASVVHVQAATRDAALHLSIRDDGVGGADPHLGTGLTALQDRVEALGGHLTITSPVGGGTLLSASIPTTSATCAHKSDSGSAATVG</sequence>
<evidence type="ECO:0000313" key="15">
    <source>
        <dbReference type="EMBL" id="MFC5003618.1"/>
    </source>
</evidence>
<evidence type="ECO:0000256" key="2">
    <source>
        <dbReference type="ARBA" id="ARBA00004141"/>
    </source>
</evidence>
<keyword evidence="10 13" id="KW-1133">Transmembrane helix</keyword>
<evidence type="ECO:0000256" key="3">
    <source>
        <dbReference type="ARBA" id="ARBA00012438"/>
    </source>
</evidence>
<dbReference type="InterPro" id="IPR003594">
    <property type="entry name" value="HATPase_dom"/>
</dbReference>
<keyword evidence="11" id="KW-0902">Two-component regulatory system</keyword>
<evidence type="ECO:0000259" key="14">
    <source>
        <dbReference type="PROSITE" id="PS50109"/>
    </source>
</evidence>
<comment type="subcellular location">
    <subcellularLocation>
        <location evidence="2">Membrane</location>
        <topology evidence="2">Multi-pass membrane protein</topology>
    </subcellularLocation>
</comment>
<comment type="caution">
    <text evidence="15">The sequence shown here is derived from an EMBL/GenBank/DDBJ whole genome shotgun (WGS) entry which is preliminary data.</text>
</comment>
<dbReference type="InterPro" id="IPR005467">
    <property type="entry name" value="His_kinase_dom"/>
</dbReference>
<dbReference type="InterPro" id="IPR050482">
    <property type="entry name" value="Sensor_HK_TwoCompSys"/>
</dbReference>
<dbReference type="SMART" id="SM00387">
    <property type="entry name" value="HATPase_c"/>
    <property type="match status" value="1"/>
</dbReference>